<accession>A0A7J8CZG0</accession>
<proteinExistence type="predicted"/>
<keyword evidence="3" id="KW-1185">Reference proteome</keyword>
<dbReference type="EMBL" id="JACASF010000019">
    <property type="protein sequence ID" value="KAF6416136.1"/>
    <property type="molecule type" value="Genomic_DNA"/>
</dbReference>
<gene>
    <name evidence="2" type="ORF">HJG59_009448</name>
</gene>
<organism evidence="2 3">
    <name type="scientific">Molossus molossus</name>
    <name type="common">Pallas' mastiff bat</name>
    <name type="synonym">Vespertilio molossus</name>
    <dbReference type="NCBI Taxonomy" id="27622"/>
    <lineage>
        <taxon>Eukaryota</taxon>
        <taxon>Metazoa</taxon>
        <taxon>Chordata</taxon>
        <taxon>Craniata</taxon>
        <taxon>Vertebrata</taxon>
        <taxon>Euteleostomi</taxon>
        <taxon>Mammalia</taxon>
        <taxon>Eutheria</taxon>
        <taxon>Laurasiatheria</taxon>
        <taxon>Chiroptera</taxon>
        <taxon>Yangochiroptera</taxon>
        <taxon>Molossidae</taxon>
        <taxon>Molossus</taxon>
    </lineage>
</organism>
<evidence type="ECO:0000313" key="3">
    <source>
        <dbReference type="Proteomes" id="UP000550707"/>
    </source>
</evidence>
<protein>
    <submittedName>
        <fullName evidence="2">Uncharacterized protein</fullName>
    </submittedName>
</protein>
<feature type="region of interest" description="Disordered" evidence="1">
    <location>
        <begin position="18"/>
        <end position="119"/>
    </location>
</feature>
<name>A0A7J8CZG0_MOLMO</name>
<feature type="compositionally biased region" description="Basic and acidic residues" evidence="1">
    <location>
        <begin position="60"/>
        <end position="91"/>
    </location>
</feature>
<comment type="caution">
    <text evidence="2">The sequence shown here is derived from an EMBL/GenBank/DDBJ whole genome shotgun (WGS) entry which is preliminary data.</text>
</comment>
<feature type="region of interest" description="Disordered" evidence="1">
    <location>
        <begin position="137"/>
        <end position="205"/>
    </location>
</feature>
<dbReference type="AlphaFoldDB" id="A0A7J8CZG0"/>
<evidence type="ECO:0000313" key="2">
    <source>
        <dbReference type="EMBL" id="KAF6416136.1"/>
    </source>
</evidence>
<reference evidence="2 3" key="1">
    <citation type="journal article" date="2020" name="Nature">
        <title>Six reference-quality genomes reveal evolution of bat adaptations.</title>
        <authorList>
            <person name="Jebb D."/>
            <person name="Huang Z."/>
            <person name="Pippel M."/>
            <person name="Hughes G.M."/>
            <person name="Lavrichenko K."/>
            <person name="Devanna P."/>
            <person name="Winkler S."/>
            <person name="Jermiin L.S."/>
            <person name="Skirmuntt E.C."/>
            <person name="Katzourakis A."/>
            <person name="Burkitt-Gray L."/>
            <person name="Ray D.A."/>
            <person name="Sullivan K.A.M."/>
            <person name="Roscito J.G."/>
            <person name="Kirilenko B.M."/>
            <person name="Davalos L.M."/>
            <person name="Corthals A.P."/>
            <person name="Power M.L."/>
            <person name="Jones G."/>
            <person name="Ransome R.D."/>
            <person name="Dechmann D.K.N."/>
            <person name="Locatelli A.G."/>
            <person name="Puechmaille S.J."/>
            <person name="Fedrigo O."/>
            <person name="Jarvis E.D."/>
            <person name="Hiller M."/>
            <person name="Vernes S.C."/>
            <person name="Myers E.W."/>
            <person name="Teeling E.C."/>
        </authorList>
    </citation>
    <scope>NUCLEOTIDE SEQUENCE [LARGE SCALE GENOMIC DNA]</scope>
    <source>
        <strain evidence="2">MMolMol1</strain>
        <tissue evidence="2">Muscle</tissue>
    </source>
</reference>
<dbReference type="Proteomes" id="UP000550707">
    <property type="component" value="Unassembled WGS sequence"/>
</dbReference>
<sequence>MSHVTNWKVSQVKTLMPCDNVRIPHERKKENKKHEEHSDGQAWPRGQVLQTGEGAPTTEDGIKDTGGDKSTEEHLSLSKTEPRHDAKDREPPVPLGPVYPRLISSPSTKAGGRSWDLFPPTAKNFRIHDEMRRLVFPQHLPRSPRTRRLGTPCTDEGSLQDLPLSSSELGLGKDDNNHEREKQASHVRTPLFPPIVKATQSNNRK</sequence>
<evidence type="ECO:0000256" key="1">
    <source>
        <dbReference type="SAM" id="MobiDB-lite"/>
    </source>
</evidence>
<feature type="compositionally biased region" description="Basic and acidic residues" evidence="1">
    <location>
        <begin position="171"/>
        <end position="184"/>
    </location>
</feature>
<feature type="compositionally biased region" description="Basic and acidic residues" evidence="1">
    <location>
        <begin position="22"/>
        <end position="39"/>
    </location>
</feature>